<comment type="caution">
    <text evidence="7">The sequence shown here is derived from an EMBL/GenBank/DDBJ whole genome shotgun (WGS) entry which is preliminary data.</text>
</comment>
<evidence type="ECO:0000313" key="6">
    <source>
        <dbReference type="EMBL" id="GET21661.1"/>
    </source>
</evidence>
<name>A0A2P8C8F9_9BACT</name>
<dbReference type="InterPro" id="IPR016292">
    <property type="entry name" value="Epoxide_hydrolase"/>
</dbReference>
<feature type="domain" description="Epoxide hydrolase N-terminal" evidence="5">
    <location>
        <begin position="5"/>
        <end position="109"/>
    </location>
</feature>
<dbReference type="EMBL" id="BLAU01000001">
    <property type="protein sequence ID" value="GET21661.1"/>
    <property type="molecule type" value="Genomic_DNA"/>
</dbReference>
<dbReference type="Gene3D" id="3.40.50.1820">
    <property type="entry name" value="alpha/beta hydrolase"/>
    <property type="match status" value="1"/>
</dbReference>
<evidence type="ECO:0000313" key="9">
    <source>
        <dbReference type="Proteomes" id="UP000396862"/>
    </source>
</evidence>
<dbReference type="Pfam" id="PF06441">
    <property type="entry name" value="EHN"/>
    <property type="match status" value="1"/>
</dbReference>
<keyword evidence="2" id="KW-0058">Aromatic hydrocarbons catabolism</keyword>
<feature type="active site" description="Nucleophile" evidence="4">
    <location>
        <position position="165"/>
    </location>
</feature>
<dbReference type="OrthoDB" id="9780932at2"/>
<protein>
    <submittedName>
        <fullName evidence="7">Microsomal epoxide hydrolase</fullName>
    </submittedName>
    <submittedName>
        <fullName evidence="6">Multidrug MFS transporter</fullName>
    </submittedName>
</protein>
<accession>A0A2P8C8F9</accession>
<gene>
    <name evidence="7" type="ORF">CLV93_11039</name>
    <name evidence="6" type="ORF">JCM18694_19070</name>
</gene>
<evidence type="ECO:0000313" key="7">
    <source>
        <dbReference type="EMBL" id="PSK81255.1"/>
    </source>
</evidence>
<reference evidence="7 8" key="1">
    <citation type="submission" date="2018-03" db="EMBL/GenBank/DDBJ databases">
        <title>Genomic Encyclopedia of Archaeal and Bacterial Type Strains, Phase II (KMG-II): from individual species to whole genera.</title>
        <authorList>
            <person name="Goeker M."/>
        </authorList>
    </citation>
    <scope>NUCLEOTIDE SEQUENCE [LARGE SCALE GENOMIC DNA]</scope>
    <source>
        <strain evidence="7 8">DSM 27267</strain>
    </source>
</reference>
<dbReference type="EMBL" id="PYGC01000010">
    <property type="protein sequence ID" value="PSK81255.1"/>
    <property type="molecule type" value="Genomic_DNA"/>
</dbReference>
<dbReference type="InterPro" id="IPR029058">
    <property type="entry name" value="AB_hydrolase_fold"/>
</dbReference>
<evidence type="ECO:0000256" key="2">
    <source>
        <dbReference type="ARBA" id="ARBA00022797"/>
    </source>
</evidence>
<dbReference type="SUPFAM" id="SSF53474">
    <property type="entry name" value="alpha/beta-Hydrolases"/>
    <property type="match status" value="1"/>
</dbReference>
<reference evidence="6 9" key="2">
    <citation type="submission" date="2019-10" db="EMBL/GenBank/DDBJ databases">
        <title>Prolixibacter strains distinguished by the presence of nitrate reductase genes were adept at nitrate-dependent anaerobic corrosion of metallic iron and carbon steel.</title>
        <authorList>
            <person name="Iino T."/>
            <person name="Shono N."/>
            <person name="Ito K."/>
            <person name="Nakamura R."/>
            <person name="Sueoka K."/>
            <person name="Harayama S."/>
            <person name="Ohkuma M."/>
        </authorList>
    </citation>
    <scope>NUCLEOTIDE SEQUENCE [LARGE SCALE GENOMIC DNA]</scope>
    <source>
        <strain evidence="6 9">MIC1-1</strain>
    </source>
</reference>
<feature type="active site" description="Proton donor" evidence="4">
    <location>
        <position position="292"/>
    </location>
</feature>
<dbReference type="PANTHER" id="PTHR21661:SF35">
    <property type="entry name" value="EPOXIDE HYDROLASE"/>
    <property type="match status" value="1"/>
</dbReference>
<dbReference type="PANTHER" id="PTHR21661">
    <property type="entry name" value="EPOXIDE HYDROLASE 1-RELATED"/>
    <property type="match status" value="1"/>
</dbReference>
<dbReference type="Proteomes" id="UP000240621">
    <property type="component" value="Unassembled WGS sequence"/>
</dbReference>
<evidence type="ECO:0000256" key="3">
    <source>
        <dbReference type="ARBA" id="ARBA00022801"/>
    </source>
</evidence>
<evidence type="ECO:0000259" key="5">
    <source>
        <dbReference type="Pfam" id="PF06441"/>
    </source>
</evidence>
<dbReference type="GO" id="GO:0097176">
    <property type="term" value="P:epoxide metabolic process"/>
    <property type="evidence" value="ECO:0007669"/>
    <property type="project" value="TreeGrafter"/>
</dbReference>
<dbReference type="PRINTS" id="PR00412">
    <property type="entry name" value="EPOXHYDRLASE"/>
</dbReference>
<dbReference type="Proteomes" id="UP000396862">
    <property type="component" value="Unassembled WGS sequence"/>
</dbReference>
<keyword evidence="3 7" id="KW-0378">Hydrolase</keyword>
<comment type="similarity">
    <text evidence="1">Belongs to the peptidase S33 family.</text>
</comment>
<proteinExistence type="inferred from homology"/>
<feature type="active site" description="Proton acceptor" evidence="4">
    <location>
        <position position="349"/>
    </location>
</feature>
<dbReference type="InterPro" id="IPR010497">
    <property type="entry name" value="Epoxide_hydro_N"/>
</dbReference>
<evidence type="ECO:0000256" key="1">
    <source>
        <dbReference type="ARBA" id="ARBA00010088"/>
    </source>
</evidence>
<keyword evidence="9" id="KW-1185">Reference proteome</keyword>
<sequence>MKQAEPFQIQVEESVLTDLKERLVKTRWTDEPENANWNYGTNPGYLRELVEYWLNEYNWRTHETLLNRFPQFRVRIDGVGIHFIHIKGKGNSPKPLLLTHGWPDSFYRFYKVIPMLDDFDLIIPSIPGFGFSDHKAMNADQVAILWAKLMGDVLGYTHFYAAGGDMGTPITKSLANQYPEAVKAIHLTDVGYPNGSEDWSQMTQPEQEFGQLIQQWWFAEGAFNMIQSTKPQTLGYALNDSPVGLASWILEKFYAWSDNKGNIETRFTKDELLTNIMIYWVSQTINSSIRMYLENARAVFMAEEGPLYNRHVSTPTGVALFPGEAQFPEEWAKRMVNLKSITIMEKGGHFSAMEEPELWADNLKTFFKGID</sequence>
<dbReference type="AlphaFoldDB" id="A0A2P8C8F9"/>
<organism evidence="7 8">
    <name type="scientific">Prolixibacter denitrificans</name>
    <dbReference type="NCBI Taxonomy" id="1541063"/>
    <lineage>
        <taxon>Bacteria</taxon>
        <taxon>Pseudomonadati</taxon>
        <taxon>Bacteroidota</taxon>
        <taxon>Bacteroidia</taxon>
        <taxon>Marinilabiliales</taxon>
        <taxon>Prolixibacteraceae</taxon>
        <taxon>Prolixibacter</taxon>
    </lineage>
</organism>
<dbReference type="RefSeq" id="WP_106543249.1">
    <property type="nucleotide sequence ID" value="NZ_BLAU01000001.1"/>
</dbReference>
<dbReference type="PIRSF" id="PIRSF001112">
    <property type="entry name" value="Epoxide_hydrolase"/>
    <property type="match status" value="1"/>
</dbReference>
<dbReference type="InterPro" id="IPR000639">
    <property type="entry name" value="Epox_hydrolase-like"/>
</dbReference>
<evidence type="ECO:0000313" key="8">
    <source>
        <dbReference type="Proteomes" id="UP000240621"/>
    </source>
</evidence>
<evidence type="ECO:0000256" key="4">
    <source>
        <dbReference type="PIRSR" id="PIRSR001112-1"/>
    </source>
</evidence>
<dbReference type="GO" id="GO:0004301">
    <property type="term" value="F:epoxide hydrolase activity"/>
    <property type="evidence" value="ECO:0007669"/>
    <property type="project" value="TreeGrafter"/>
</dbReference>